<dbReference type="InterPro" id="IPR016035">
    <property type="entry name" value="Acyl_Trfase/lysoPLipase"/>
</dbReference>
<dbReference type="RefSeq" id="WP_229418668.1">
    <property type="nucleotide sequence ID" value="NZ_CP046904.1"/>
</dbReference>
<keyword evidence="1" id="KW-0443">Lipid metabolism</keyword>
<dbReference type="Gene3D" id="3.40.1090.10">
    <property type="entry name" value="Cytosolic phospholipase A2 catalytic domain"/>
    <property type="match status" value="2"/>
</dbReference>
<feature type="transmembrane region" description="Helical" evidence="3">
    <location>
        <begin position="491"/>
        <end position="513"/>
    </location>
</feature>
<gene>
    <name evidence="5" type="ORF">IP92_01408</name>
</gene>
<feature type="transmembrane region" description="Helical" evidence="3">
    <location>
        <begin position="385"/>
        <end position="413"/>
    </location>
</feature>
<feature type="domain" description="PNPLA" evidence="4">
    <location>
        <begin position="100"/>
        <end position="147"/>
    </location>
</feature>
<proteinExistence type="predicted"/>
<accession>A0A562Q0H7</accession>
<dbReference type="GO" id="GO:0005829">
    <property type="term" value="C:cytosol"/>
    <property type="evidence" value="ECO:0007669"/>
    <property type="project" value="TreeGrafter"/>
</dbReference>
<feature type="transmembrane region" description="Helical" evidence="3">
    <location>
        <begin position="230"/>
        <end position="252"/>
    </location>
</feature>
<dbReference type="PANTHER" id="PTHR10728">
    <property type="entry name" value="CYTOSOLIC PHOSPHOLIPASE A2"/>
    <property type="match status" value="1"/>
</dbReference>
<dbReference type="InterPro" id="IPR002641">
    <property type="entry name" value="PNPLA_dom"/>
</dbReference>
<keyword evidence="3" id="KW-0812">Transmembrane</keyword>
<dbReference type="SUPFAM" id="SSF52151">
    <property type="entry name" value="FabD/lysophospholipase-like"/>
    <property type="match status" value="1"/>
</dbReference>
<feature type="region of interest" description="Disordered" evidence="2">
    <location>
        <begin position="168"/>
        <end position="188"/>
    </location>
</feature>
<dbReference type="GO" id="GO:0046475">
    <property type="term" value="P:glycerophospholipid catabolic process"/>
    <property type="evidence" value="ECO:0007669"/>
    <property type="project" value="TreeGrafter"/>
</dbReference>
<keyword evidence="3" id="KW-0472">Membrane</keyword>
<evidence type="ECO:0000259" key="4">
    <source>
        <dbReference type="Pfam" id="PF01734"/>
    </source>
</evidence>
<sequence length="1061" mass="114628">MPDYVLPTSDGQRMDIRRKLEHLGIDCSKGLEHGFAQFCRHFDCQATHPWQSLTEQAGNTFSEVFRFELDALAGAIPPATKPADLDKVYREAHDARLTALAFSGGGIRSATFNLGVVQALAELKLLHDFDYLSTVSGGGYIGGWLSKWIHHQHGDVGSVESALTAGHPELAPDNQQQPAAPEPPLTEPRPVQFLRRYSNYLTPRTGMFSVDTWTLICTYLRNTLLNMATLVAWLALLFLVPRVILQCVVPLVDERSGTLGLAAAACFLVAVGCIAFGISRRDPRPWRGVGLQGQLAVVCGVCLPLVAAGVFGSLALSQVAPDINAFWTRGEIPDTWHYAVLLAPGVCYFLAWATGWTVAQILNWRDAGPSSAPGGDGPLLRRLQAVFLMGLTHLICAMVALAVGTLLLIQLIVFASGTTHANAVRVLTFGMPILLGLFGISITLMIGLVGRLYSDASREWWARQAAWTVICAAAWLFLFGCTFYLPPLLDWAWTNYVTTTAITGALTSLLTLLGLKAGSSKSTGSAQPVRSKELVALIAPYAFSVLAIATLTTALQALVAPVASNTPLPVPLGAQPVACPQKDPCKPAPPPAQPLAELLERYTACSSTLRACLAGPRDPSLRGYTVWCPGPPMAAGTLLLCFLGIGLVLSWRVDVNKFSLYMMYRLRLVRAYFGASTPHRAPHPFTGFDAQDDPPLADMLAQQAPGPGAGRLQRPYHLVNAAINLVGGKELAWQQRKAGNFLFSPAFTGFELPRLPGSEGVRPQLRGAYRPTAMYASQESWLRDNDAGVMLGTAVAVSGAAASPNMGYHSSPPLSFLMTLFNLRLGRWSPNPMRHNVWKRPAPRFGLFSIMAELLGLTDATARFLYLSDGGHFENLGIYELVRRRCRLIVAIDASADKGNRFEDLGNAIRKCVTDFNVPIDLDASKIRALEADSKDDTKAGVCFVTGRVRYSQADGPCADGILLYIKPTIIGGENADVLNYSKLHPEFPHQSTADQFFDESQFESYRALGRHATLTALRDIASAAAGLEGKQRVEALCAALYKRAFPATAASPAPPAASPP</sequence>
<keyword evidence="3" id="KW-1133">Transmembrane helix</keyword>
<reference evidence="5 6" key="1">
    <citation type="journal article" date="2015" name="Stand. Genomic Sci.">
        <title>Genomic Encyclopedia of Bacterial and Archaeal Type Strains, Phase III: the genomes of soil and plant-associated and newly described type strains.</title>
        <authorList>
            <person name="Whitman W.B."/>
            <person name="Woyke T."/>
            <person name="Klenk H.P."/>
            <person name="Zhou Y."/>
            <person name="Lilburn T.G."/>
            <person name="Beck B.J."/>
            <person name="De Vos P."/>
            <person name="Vandamme P."/>
            <person name="Eisen J.A."/>
            <person name="Garrity G."/>
            <person name="Hugenholtz P."/>
            <person name="Kyrpides N.C."/>
        </authorList>
    </citation>
    <scope>NUCLEOTIDE SEQUENCE [LARGE SCALE GENOMIC DNA]</scope>
    <source>
        <strain evidence="5 6">CGMCC 1.10685</strain>
    </source>
</reference>
<feature type="transmembrane region" description="Helical" evidence="3">
    <location>
        <begin position="465"/>
        <end position="485"/>
    </location>
</feature>
<evidence type="ECO:0000313" key="5">
    <source>
        <dbReference type="EMBL" id="TWI50179.1"/>
    </source>
</evidence>
<evidence type="ECO:0000313" key="6">
    <source>
        <dbReference type="Proteomes" id="UP000315112"/>
    </source>
</evidence>
<feature type="transmembrane region" description="Helical" evidence="3">
    <location>
        <begin position="534"/>
        <end position="559"/>
    </location>
</feature>
<protein>
    <submittedName>
        <fullName evidence="5">Patatin-like phospholipase</fullName>
    </submittedName>
</protein>
<dbReference type="EMBL" id="VLKW01000002">
    <property type="protein sequence ID" value="TWI50179.1"/>
    <property type="molecule type" value="Genomic_DNA"/>
</dbReference>
<feature type="transmembrane region" description="Helical" evidence="3">
    <location>
        <begin position="433"/>
        <end position="453"/>
    </location>
</feature>
<dbReference type="PANTHER" id="PTHR10728:SF40">
    <property type="entry name" value="PATATIN FAMILY PROTEIN"/>
    <property type="match status" value="1"/>
</dbReference>
<evidence type="ECO:0000256" key="3">
    <source>
        <dbReference type="SAM" id="Phobius"/>
    </source>
</evidence>
<feature type="transmembrane region" description="Helical" evidence="3">
    <location>
        <begin position="258"/>
        <end position="279"/>
    </location>
</feature>
<dbReference type="Proteomes" id="UP000315112">
    <property type="component" value="Unassembled WGS sequence"/>
</dbReference>
<organism evidence="5 6">
    <name type="scientific">Pseudoduganella flava</name>
    <dbReference type="NCBI Taxonomy" id="871742"/>
    <lineage>
        <taxon>Bacteria</taxon>
        <taxon>Pseudomonadati</taxon>
        <taxon>Pseudomonadota</taxon>
        <taxon>Betaproteobacteria</taxon>
        <taxon>Burkholderiales</taxon>
        <taxon>Oxalobacteraceae</taxon>
        <taxon>Telluria group</taxon>
        <taxon>Pseudoduganella</taxon>
    </lineage>
</organism>
<dbReference type="GO" id="GO:0004623">
    <property type="term" value="F:phospholipase A2 activity"/>
    <property type="evidence" value="ECO:0007669"/>
    <property type="project" value="TreeGrafter"/>
</dbReference>
<evidence type="ECO:0000256" key="1">
    <source>
        <dbReference type="ARBA" id="ARBA00023098"/>
    </source>
</evidence>
<feature type="transmembrane region" description="Helical" evidence="3">
    <location>
        <begin position="336"/>
        <end position="364"/>
    </location>
</feature>
<feature type="transmembrane region" description="Helical" evidence="3">
    <location>
        <begin position="633"/>
        <end position="653"/>
    </location>
</feature>
<dbReference type="Pfam" id="PF01734">
    <property type="entry name" value="Patatin"/>
    <property type="match status" value="1"/>
</dbReference>
<evidence type="ECO:0000256" key="2">
    <source>
        <dbReference type="SAM" id="MobiDB-lite"/>
    </source>
</evidence>
<comment type="caution">
    <text evidence="5">The sequence shown here is derived from an EMBL/GenBank/DDBJ whole genome shotgun (WGS) entry which is preliminary data.</text>
</comment>
<feature type="transmembrane region" description="Helical" evidence="3">
    <location>
        <begin position="291"/>
        <end position="316"/>
    </location>
</feature>
<name>A0A562Q0H7_9BURK</name>
<dbReference type="AlphaFoldDB" id="A0A562Q0H7"/>